<dbReference type="Pfam" id="PF14903">
    <property type="entry name" value="WG_beta_rep"/>
    <property type="match status" value="1"/>
</dbReference>
<organism evidence="1 2">
    <name type="scientific">Hymenobacter aranciens</name>
    <dbReference type="NCBI Taxonomy" id="3063996"/>
    <lineage>
        <taxon>Bacteria</taxon>
        <taxon>Pseudomonadati</taxon>
        <taxon>Bacteroidota</taxon>
        <taxon>Cytophagia</taxon>
        <taxon>Cytophagales</taxon>
        <taxon>Hymenobacteraceae</taxon>
        <taxon>Hymenobacter</taxon>
    </lineage>
</organism>
<evidence type="ECO:0000313" key="2">
    <source>
        <dbReference type="Proteomes" id="UP001176429"/>
    </source>
</evidence>
<accession>A0ABT9BHH9</accession>
<protein>
    <recommendedName>
        <fullName evidence="3">WG repeat-containing protein</fullName>
    </recommendedName>
</protein>
<comment type="caution">
    <text evidence="1">The sequence shown here is derived from an EMBL/GenBank/DDBJ whole genome shotgun (WGS) entry which is preliminary data.</text>
</comment>
<proteinExistence type="predicted"/>
<dbReference type="RefSeq" id="WP_305008591.1">
    <property type="nucleotide sequence ID" value="NZ_JAUQSY010000017.1"/>
</dbReference>
<evidence type="ECO:0000313" key="1">
    <source>
        <dbReference type="EMBL" id="MDO7877164.1"/>
    </source>
</evidence>
<dbReference type="Proteomes" id="UP001176429">
    <property type="component" value="Unassembled WGS sequence"/>
</dbReference>
<evidence type="ECO:0008006" key="3">
    <source>
        <dbReference type="Google" id="ProtNLM"/>
    </source>
</evidence>
<dbReference type="EMBL" id="JAUQSY010000017">
    <property type="protein sequence ID" value="MDO7877164.1"/>
    <property type="molecule type" value="Genomic_DNA"/>
</dbReference>
<dbReference type="InterPro" id="IPR032774">
    <property type="entry name" value="WG_beta_rep"/>
</dbReference>
<keyword evidence="2" id="KW-1185">Reference proteome</keyword>
<sequence>MLRRVAAPLLLFLLISTALPGLVRAQSTALPPLDYPLREVLELRITPLPPGGLLPVRHGNWWGFADTTGRWIITPSLVAGVLFPPAGLLQVQGLLAEDREEAETLRDRYQSRGTPLDDYWEDTPRPRAFLNAAGELLRVTAAEAAVLLPDGRLRAVPRREVRAGQVELLTVSDLGLVENPYARGQARSFVTRPLLAGRAEARRVPGDTHPPPGLRRLQGEAARLHTTERTSFETLGRGRYTIRRSTRQFAERVKYRHSRREEQGWEDEEGPVMLLNRRGRPLTAAAYQDISDFRGRLAVLYRYAPDGYRRMTDTVGYLGLLTRRGRVLLPPTNAGVQLWPHHRALVTRQHRITTYNSDPGIVRRGIVNRHGRWLLPPQPSLSLPDAAGYLRRRCGRAAGDTVVEFLTGRGRPAFPKLPALRQASAFAHGRAWVRTDAGPGLLSTAGRWVVRPGQYEQLLFMGDYYTKEFHERDHQNVRFEPTRFVRDNLHVPHPPGYQEEEHYSDTAYAVVRQQGRYGLLRLATGQLLVPCRYDEITYWDGRYGSARREGHDYVLRARDGHELLPGRYRGESYSFAGQPPRLHIYPDPDHWLVADTSGHPLTPALRRAPGGRSFLTPEGLAEVQVADHAGQPCYAWVVAATGLPAFAADDCPAITYSGQTPWFHTRYTSYGAHDKGVVPSGAYVRWLPHGERRLLHVRNGQLVDLTGHSYYDLEQLAGGWHFALNDDSQELLISPTGQEYVAPKGHHWNRHFHLPGNVVPFANGTAAAVEGLRSELVLIGPEGGLVTRGGRALEGARGRKRRQN</sequence>
<reference evidence="1" key="1">
    <citation type="submission" date="2023-07" db="EMBL/GenBank/DDBJ databases">
        <authorList>
            <person name="Kim M.K."/>
        </authorList>
    </citation>
    <scope>NUCLEOTIDE SEQUENCE</scope>
    <source>
        <strain evidence="1">ASUV-10-1</strain>
    </source>
</reference>
<name>A0ABT9BHH9_9BACT</name>
<gene>
    <name evidence="1" type="ORF">Q5H93_20630</name>
</gene>